<dbReference type="eggNOG" id="COG4328">
    <property type="taxonomic scope" value="Bacteria"/>
</dbReference>
<proteinExistence type="predicted"/>
<reference evidence="2" key="1">
    <citation type="journal article" date="2022" name="G3 (Bethesda)">
        <title>Unveiling the complete genome sequence of Alicyclobacillus acidoterrestris DSM 3922T, a taint-producing strain.</title>
        <authorList>
            <person name="Leonardo I.C."/>
            <person name="Barreto Crespo M.T."/>
            <person name="Gaspar F.B."/>
        </authorList>
    </citation>
    <scope>NUCLEOTIDE SEQUENCE [LARGE SCALE GENOMIC DNA]</scope>
    <source>
        <strain evidence="2">DSM 3922</strain>
    </source>
</reference>
<dbReference type="Proteomes" id="UP000829401">
    <property type="component" value="Chromosome"/>
</dbReference>
<dbReference type="OrthoDB" id="9813491at2"/>
<dbReference type="InterPro" id="IPR008306">
    <property type="entry name" value="UCP018008"/>
</dbReference>
<accession>T0CK99</accession>
<sequence>MYFIGVDLAFSSRNDTGVVVLEGALESDFTGLRYIGAGLFKQDDEIADFILPYLRTGECLLAIDAPLIVNNDFGMRTCERLVAKAFGHRNCAAYPSNRNNMAGTRGPQFIRYLLTQGVPIKLDIPTLPMRCGAVHAFETYPHAGHLALFDLPTVWKYKKKSGRSWDLCRSEMVNYWRKLWDLMPSVMDGILACAHMGDPLGAHLVDWLSVIRAAGPLPEVRGVRYKAFEDLTDALFCAYSAAHIAMGAPRLLFCGANQDAPCDGHAEMVQDYILVPASSARSHQSSQ</sequence>
<evidence type="ECO:0000313" key="2">
    <source>
        <dbReference type="Proteomes" id="UP000829401"/>
    </source>
</evidence>
<dbReference type="AlphaFoldDB" id="T0CK99"/>
<name>T0CK99_ALIAG</name>
<dbReference type="PIRSF" id="PIRSF018008">
    <property type="entry name" value="UCP018008"/>
    <property type="match status" value="1"/>
</dbReference>
<accession>A0A9E6ZFL6</accession>
<dbReference type="EMBL" id="CP080467">
    <property type="protein sequence ID" value="UNO49140.1"/>
    <property type="molecule type" value="Genomic_DNA"/>
</dbReference>
<dbReference type="InterPro" id="IPR007362">
    <property type="entry name" value="DUF429"/>
</dbReference>
<dbReference type="Pfam" id="PF04250">
    <property type="entry name" value="DUF429"/>
    <property type="match status" value="1"/>
</dbReference>
<organism evidence="1 2">
    <name type="scientific">Alicyclobacillus acidoterrestris (strain ATCC 49025 / DSM 3922 / CIP 106132 / NCIMB 13137 / GD3B)</name>
    <dbReference type="NCBI Taxonomy" id="1356854"/>
    <lineage>
        <taxon>Bacteria</taxon>
        <taxon>Bacillati</taxon>
        <taxon>Bacillota</taxon>
        <taxon>Bacilli</taxon>
        <taxon>Bacillales</taxon>
        <taxon>Alicyclobacillaceae</taxon>
        <taxon>Alicyclobacillus</taxon>
    </lineage>
</organism>
<evidence type="ECO:0000313" key="1">
    <source>
        <dbReference type="EMBL" id="UNO49140.1"/>
    </source>
</evidence>
<protein>
    <submittedName>
        <fullName evidence="1">DUF429 domain-containing protein</fullName>
    </submittedName>
</protein>
<gene>
    <name evidence="1" type="ORF">K1I37_00800</name>
</gene>
<keyword evidence="2" id="KW-1185">Reference proteome</keyword>
<dbReference type="RefSeq" id="WP_021294940.1">
    <property type="nucleotide sequence ID" value="NZ_AURB01000024.1"/>
</dbReference>
<dbReference type="KEGG" id="aaco:K1I37_00800"/>
<dbReference type="STRING" id="1356854.N007_02170"/>